<evidence type="ECO:0000256" key="2">
    <source>
        <dbReference type="ARBA" id="ARBA00022803"/>
    </source>
</evidence>
<keyword evidence="2" id="KW-0802">TPR repeat</keyword>
<dbReference type="RefSeq" id="WP_311402466.1">
    <property type="nucleotide sequence ID" value="NZ_JAVRBG010000014.1"/>
</dbReference>
<accession>A0ABU2KLD5</accession>
<dbReference type="Pfam" id="PF13174">
    <property type="entry name" value="TPR_6"/>
    <property type="match status" value="1"/>
</dbReference>
<dbReference type="InterPro" id="IPR019734">
    <property type="entry name" value="TPR_rpt"/>
</dbReference>
<dbReference type="PANTHER" id="PTHR44943">
    <property type="entry name" value="CELLULOSE SYNTHASE OPERON PROTEIN C"/>
    <property type="match status" value="1"/>
</dbReference>
<gene>
    <name evidence="4" type="ORF">RLT85_12950</name>
</gene>
<dbReference type="InterPro" id="IPR011990">
    <property type="entry name" value="TPR-like_helical_dom_sf"/>
</dbReference>
<dbReference type="SUPFAM" id="SSF48452">
    <property type="entry name" value="TPR-like"/>
    <property type="match status" value="1"/>
</dbReference>
<keyword evidence="3" id="KW-0732">Signal</keyword>
<feature type="chain" id="PRO_5045291805" evidence="3">
    <location>
        <begin position="18"/>
        <end position="238"/>
    </location>
</feature>
<dbReference type="InterPro" id="IPR051685">
    <property type="entry name" value="Ycf3/AcsC/BcsC/TPR_MFPF"/>
</dbReference>
<sequence length="238" mass="27370">MRSIFFLVVWTSFSMNAQNSFNEGVQHVKADNFTEALLDFNKVTDAEENYWEAQEHIADIYSHQKKWNEAVEIYEVLVENFPQSASHNFKYGGALGMKALSLSKMQAAFYISDIKFHLKKAAELDPNHIEARWALTKLYMQLPGILGGSTATSYEYTDQLLKISPVDGWLSKGYVASEDENYKAAENYYKKALEVGGSVTCYTKLIQLYEEKLSKREEAQQLRKEAQKQHPTHNWTKN</sequence>
<evidence type="ECO:0000313" key="5">
    <source>
        <dbReference type="Proteomes" id="UP001182991"/>
    </source>
</evidence>
<dbReference type="Proteomes" id="UP001182991">
    <property type="component" value="Unassembled WGS sequence"/>
</dbReference>
<dbReference type="Pfam" id="PF13181">
    <property type="entry name" value="TPR_8"/>
    <property type="match status" value="1"/>
</dbReference>
<keyword evidence="1" id="KW-0677">Repeat</keyword>
<evidence type="ECO:0000256" key="3">
    <source>
        <dbReference type="SAM" id="SignalP"/>
    </source>
</evidence>
<protein>
    <submittedName>
        <fullName evidence="4">Tetratricopeptide repeat protein</fullName>
    </submittedName>
</protein>
<name>A0ABU2KLD5_9FLAO</name>
<reference evidence="5" key="1">
    <citation type="submission" date="2023-07" db="EMBL/GenBank/DDBJ databases">
        <title>Isolating and identifying novel microbial strains from the Mariana Trench.</title>
        <authorList>
            <person name="Fu H."/>
        </authorList>
    </citation>
    <scope>NUCLEOTIDE SEQUENCE [LARGE SCALE GENOMIC DNA]</scope>
    <source>
        <strain evidence="5">T-y2</strain>
    </source>
</reference>
<dbReference type="EMBL" id="JAVRBG010000014">
    <property type="protein sequence ID" value="MDT0295541.1"/>
    <property type="molecule type" value="Genomic_DNA"/>
</dbReference>
<feature type="signal peptide" evidence="3">
    <location>
        <begin position="1"/>
        <end position="17"/>
    </location>
</feature>
<dbReference type="Gene3D" id="1.25.40.10">
    <property type="entry name" value="Tetratricopeptide repeat domain"/>
    <property type="match status" value="2"/>
</dbReference>
<organism evidence="4 5">
    <name type="scientific">Mesonia ostreae</name>
    <dbReference type="NCBI Taxonomy" id="861110"/>
    <lineage>
        <taxon>Bacteria</taxon>
        <taxon>Pseudomonadati</taxon>
        <taxon>Bacteroidota</taxon>
        <taxon>Flavobacteriia</taxon>
        <taxon>Flavobacteriales</taxon>
        <taxon>Flavobacteriaceae</taxon>
        <taxon>Mesonia</taxon>
    </lineage>
</organism>
<keyword evidence="5" id="KW-1185">Reference proteome</keyword>
<evidence type="ECO:0000313" key="4">
    <source>
        <dbReference type="EMBL" id="MDT0295541.1"/>
    </source>
</evidence>
<comment type="caution">
    <text evidence="4">The sequence shown here is derived from an EMBL/GenBank/DDBJ whole genome shotgun (WGS) entry which is preliminary data.</text>
</comment>
<dbReference type="PANTHER" id="PTHR44943:SF4">
    <property type="entry name" value="TPR REPEAT-CONTAINING PROTEIN MJ0798"/>
    <property type="match status" value="1"/>
</dbReference>
<proteinExistence type="predicted"/>
<dbReference type="SMART" id="SM00028">
    <property type="entry name" value="TPR"/>
    <property type="match status" value="3"/>
</dbReference>
<evidence type="ECO:0000256" key="1">
    <source>
        <dbReference type="ARBA" id="ARBA00022737"/>
    </source>
</evidence>